<evidence type="ECO:0000256" key="9">
    <source>
        <dbReference type="ARBA" id="ARBA00023170"/>
    </source>
</evidence>
<evidence type="ECO:0000256" key="8">
    <source>
        <dbReference type="ARBA" id="ARBA00023157"/>
    </source>
</evidence>
<keyword evidence="4 13" id="KW-0732">Signal</keyword>
<feature type="domain" description="C-type lectin" evidence="14">
    <location>
        <begin position="1377"/>
        <end position="1482"/>
    </location>
</feature>
<keyword evidence="3 12" id="KW-0812">Transmembrane</keyword>
<evidence type="ECO:0000256" key="4">
    <source>
        <dbReference type="ARBA" id="ARBA00022729"/>
    </source>
</evidence>
<reference evidence="16" key="2">
    <citation type="submission" date="2025-08" db="UniProtKB">
        <authorList>
            <consortium name="Ensembl"/>
        </authorList>
    </citation>
    <scope>IDENTIFICATION</scope>
</reference>
<feature type="domain" description="C-type lectin" evidence="14">
    <location>
        <begin position="942"/>
        <end position="1061"/>
    </location>
</feature>
<feature type="domain" description="C-type lectin" evidence="14">
    <location>
        <begin position="1090"/>
        <end position="1194"/>
    </location>
</feature>
<dbReference type="SUPFAM" id="SSF56436">
    <property type="entry name" value="C-type lectin-like"/>
    <property type="match status" value="10"/>
</dbReference>
<dbReference type="PROSITE" id="PS50231">
    <property type="entry name" value="RICIN_B_LECTIN"/>
    <property type="match status" value="1"/>
</dbReference>
<reference evidence="17" key="1">
    <citation type="submission" date="2011-12" db="EMBL/GenBank/DDBJ databases">
        <title>The Draft Genome of Lepisosteus oculatus.</title>
        <authorList>
            <consortium name="The Broad Institute Genome Assembly &amp; Analysis Group"/>
            <consortium name="Computational R&amp;D Group"/>
            <consortium name="and Sequencing Platform"/>
            <person name="Di Palma F."/>
            <person name="Alfoldi J."/>
            <person name="Johnson J."/>
            <person name="Berlin A."/>
            <person name="Gnerre S."/>
            <person name="Jaffe D."/>
            <person name="MacCallum I."/>
            <person name="Young S."/>
            <person name="Walker B.J."/>
            <person name="Lander E.S."/>
            <person name="Lindblad-Toh K."/>
        </authorList>
    </citation>
    <scope>NUCLEOTIDE SEQUENCE [LARGE SCALE GENOMIC DNA]</scope>
</reference>
<feature type="domain" description="C-type lectin" evidence="14">
    <location>
        <begin position="364"/>
        <end position="480"/>
    </location>
</feature>
<accession>W5MQA1</accession>
<dbReference type="Pfam" id="PF00059">
    <property type="entry name" value="Lectin_C"/>
    <property type="match status" value="8"/>
</dbReference>
<protein>
    <submittedName>
        <fullName evidence="16">Lymphocyte antigen 75</fullName>
    </submittedName>
</protein>
<evidence type="ECO:0000256" key="11">
    <source>
        <dbReference type="PROSITE-ProRule" id="PRU00479"/>
    </source>
</evidence>
<proteinExistence type="predicted"/>
<dbReference type="Ensembl" id="ENSLOCT00000010575.1">
    <property type="protein sequence ID" value="ENSLOCP00000010560.1"/>
    <property type="gene ID" value="ENSLOCG00000008671.1"/>
</dbReference>
<feature type="chain" id="PRO_5045742478" evidence="13">
    <location>
        <begin position="20"/>
        <end position="1710"/>
    </location>
</feature>
<dbReference type="InterPro" id="IPR016186">
    <property type="entry name" value="C-type_lectin-like/link_sf"/>
</dbReference>
<dbReference type="GO" id="GO:0016020">
    <property type="term" value="C:membrane"/>
    <property type="evidence" value="ECO:0007669"/>
    <property type="project" value="UniProtKB-SubCell"/>
</dbReference>
<evidence type="ECO:0000256" key="12">
    <source>
        <dbReference type="SAM" id="Phobius"/>
    </source>
</evidence>
<dbReference type="InterPro" id="IPR000562">
    <property type="entry name" value="FN_type2_dom"/>
</dbReference>
<dbReference type="SUPFAM" id="SSF57440">
    <property type="entry name" value="Kringle-like"/>
    <property type="match status" value="1"/>
</dbReference>
<evidence type="ECO:0000256" key="10">
    <source>
        <dbReference type="ARBA" id="ARBA00023180"/>
    </source>
</evidence>
<keyword evidence="10" id="KW-0325">Glycoprotein</keyword>
<dbReference type="HOGENOM" id="CLU_002069_2_0_1"/>
<evidence type="ECO:0000313" key="16">
    <source>
        <dbReference type="Ensembl" id="ENSLOCP00000010560.1"/>
    </source>
</evidence>
<feature type="signal peptide" evidence="13">
    <location>
        <begin position="1"/>
        <end position="19"/>
    </location>
</feature>
<feature type="transmembrane region" description="Helical" evidence="12">
    <location>
        <begin position="1656"/>
        <end position="1677"/>
    </location>
</feature>
<sequence>MSPGFCSFGLLTICVSCYGLMKKKNSARDNGIFSIRHESYNKCLQAENSKLSLMECKDSSASVQWKWGSEHRLFHIGSSQCLGFDSTSKTIGMYECDHKKVMLWWRCRGGILYGVFQRSLAVSNGTITTSSDLTDTWVRDNSSENICQRPYKVVYTTRGNSFGSPCELPFQVNGTWHHDCISDGREEGREWCPTTADYDTDGKWGVCLKPEKGCKVLWEERDEHCYQFNFQSALTWKDARVSCLSQGGDLLSMYNSSEQASLHAVESNFPDSVWIGLNQLDMSHGWQWSDRTPLVFVGWNEGMPVRSMLKESSCGVMNSQGDWERWSCEMKLPYICKKRIHESQTEINPWMYKTTTCEKEWLPFNGFCYMMVEESNTMQNAQSSCKERGGDLISIHSLADVELIITKLHKADAEQEVWTGLRSNSGLFQWSDESPVSFTYWSRDEPSLPSASTANCVAYSGELGLWKIKPCDEKLPYVCKKRGEVNESESVSGCPAEGNWKRHGNSCYKVENKEVMFKDRCDLTIRNGFEQAFINSLIRENIREEAQYIWTSFHDTNGTGDYQWLTKNGVMDRVTYTNWNTFEPAHLKGCVAMSAGKALGKWEVKDCDTFKAISICKMDIGSHTEPEPEPNPDAPCPPGWQSQKGLLYCYKVFHHERIVRKRTWEEAERFCEALGAHLPSFSHHEEMEALHYLLRDTISNNRFFWTGLNKRNPESENMWEWSDNRPVSSVVFSEEFHEDDDYDRDCVAFKTQKRTLTPFFMILFHDLVTKDFYAHPFNCDAKLEWICQIPRGVKPKTPEWFNPGGHHETSIFIDGYEFWFVNDTVLSYDEAQLYCKTNESKLAAPQTFNAAIKINEKLSEISRNTRQGWWVNMRDAEHVYPIGWFSFSASVKQNLLSQCASIMGHNCELPLPFVCQKINSTVMETGPLGHSNKTCPNNSLSLGEKCYTAIKPRYLTFEKANELCMSLGGTLPSISSQAEQDFVTSLLYGLQSKVWVGLKMTRTSLRWTDNSPVTYVNFHPLLHRNQRRIKIDPRNPDSVCVYVLNDARSTFVGTWDFTACNDAQYMAACQFYTGNKPVQPEITQDTEVNVADHRFRIIWKNVTWYEALKQCEQYNMELASISDTYQQSHLTVKVNQYTQPLWIGLFSEDNGVHYRWSDGSHTVYSRWSEEAHSGGCVYLDTGGFWKATECEEQLSGAICHIPKNETVNITERNVTKCPHKKNGPNWVPFENSCYTFQLSAKRWEDFDGMEIHGVCKKLDPNADILIIRNETENTFVMEQLLPFKDLVEWVWLGLYFDSNDVSMKWSDGTYVQYSNWRDGRPQQNDSFFFAGIHYDGSWDIVPYAYRAFFQQKSIVACKIEKGSKEEYHNKLPDTVMYGNSIYRVIQKKMNWHEALKECKRSGSHLASIHDEPHHMFLKNLTRMDGFPLWIGLSSLDASGSSFEWSDGNDFDYKPWEFKHSEDSNGSCVFMDTKGFWKRTECDTVVQGAICYSVTTPKSDPRTSVSSPGCPQSSGSSNWIQYKDHCYAFDINFFNYSVYTMNEAKQICQQLDASSQLLTIKDLEENEFVYKYVKEHPIITGRVWLGIDPGSKDKPVSWLDGTSLSFSNWENNTSPLESESRCAVIVSRTGIWRNVSCNAIRSRIVCKAPVRSERTSVVIAFLLLILVAIIAGILFLVYRRNRVHFPSMFSRVRYKRSVDDPDSTSIITQTD</sequence>
<dbReference type="SMART" id="SM00458">
    <property type="entry name" value="RICIN"/>
    <property type="match status" value="1"/>
</dbReference>
<dbReference type="InterPro" id="IPR018378">
    <property type="entry name" value="C-type_lectin_CS"/>
</dbReference>
<dbReference type="PROSITE" id="PS50041">
    <property type="entry name" value="C_TYPE_LECTIN_2"/>
    <property type="match status" value="9"/>
</dbReference>
<feature type="domain" description="C-type lectin" evidence="14">
    <location>
        <begin position="221"/>
        <end position="337"/>
    </location>
</feature>
<dbReference type="InterPro" id="IPR035992">
    <property type="entry name" value="Ricin_B-like_lectins"/>
</dbReference>
<feature type="disulfide bond" evidence="11">
    <location>
        <begin position="180"/>
        <end position="207"/>
    </location>
</feature>
<dbReference type="GO" id="GO:0006897">
    <property type="term" value="P:endocytosis"/>
    <property type="evidence" value="ECO:0007669"/>
    <property type="project" value="UniProtKB-KW"/>
</dbReference>
<evidence type="ECO:0000256" key="7">
    <source>
        <dbReference type="ARBA" id="ARBA00023136"/>
    </source>
</evidence>
<feature type="domain" description="C-type lectin" evidence="14">
    <location>
        <begin position="1521"/>
        <end position="1637"/>
    </location>
</feature>
<evidence type="ECO:0000256" key="13">
    <source>
        <dbReference type="SAM" id="SignalP"/>
    </source>
</evidence>
<keyword evidence="5" id="KW-0677">Repeat</keyword>
<dbReference type="PRINTS" id="PR00013">
    <property type="entry name" value="FNTYPEII"/>
</dbReference>
<dbReference type="InterPro" id="IPR036943">
    <property type="entry name" value="FN_type2_sf"/>
</dbReference>
<reference evidence="16" key="3">
    <citation type="submission" date="2025-09" db="UniProtKB">
        <authorList>
            <consortium name="Ensembl"/>
        </authorList>
    </citation>
    <scope>IDENTIFICATION</scope>
</reference>
<dbReference type="PANTHER" id="PTHR22803">
    <property type="entry name" value="MANNOSE, PHOSPHOLIPASE, LECTIN RECEPTOR RELATED"/>
    <property type="match status" value="1"/>
</dbReference>
<dbReference type="Gene3D" id="3.10.100.10">
    <property type="entry name" value="Mannose-Binding Protein A, subunit A"/>
    <property type="match status" value="9"/>
</dbReference>
<evidence type="ECO:0000256" key="1">
    <source>
        <dbReference type="ARBA" id="ARBA00004167"/>
    </source>
</evidence>
<evidence type="ECO:0000259" key="14">
    <source>
        <dbReference type="PROSITE" id="PS50041"/>
    </source>
</evidence>
<evidence type="ECO:0000256" key="5">
    <source>
        <dbReference type="ARBA" id="ARBA00022737"/>
    </source>
</evidence>
<keyword evidence="2" id="KW-0254">Endocytosis</keyword>
<dbReference type="InterPro" id="IPR000772">
    <property type="entry name" value="Ricin_B_lectin"/>
</dbReference>
<evidence type="ECO:0000256" key="2">
    <source>
        <dbReference type="ARBA" id="ARBA00022583"/>
    </source>
</evidence>
<dbReference type="GeneTree" id="ENSGT01050000244842"/>
<keyword evidence="17" id="KW-1185">Reference proteome</keyword>
<evidence type="ECO:0000313" key="17">
    <source>
        <dbReference type="Proteomes" id="UP000018468"/>
    </source>
</evidence>
<dbReference type="CDD" id="cd00037">
    <property type="entry name" value="CLECT"/>
    <property type="match status" value="10"/>
</dbReference>
<dbReference type="CDD" id="cd23411">
    <property type="entry name" value="beta-trefoil_Ricin_LY75"/>
    <property type="match status" value="1"/>
</dbReference>
<evidence type="ECO:0000256" key="6">
    <source>
        <dbReference type="ARBA" id="ARBA00022989"/>
    </source>
</evidence>
<dbReference type="Gene3D" id="2.10.10.10">
    <property type="entry name" value="Fibronectin, type II, collagen-binding"/>
    <property type="match status" value="1"/>
</dbReference>
<keyword evidence="8 11" id="KW-1015">Disulfide bond</keyword>
<dbReference type="InterPro" id="IPR050111">
    <property type="entry name" value="C-type_lectin/snaclec_domain"/>
</dbReference>
<dbReference type="SMART" id="SM00059">
    <property type="entry name" value="FN2"/>
    <property type="match status" value="1"/>
</dbReference>
<dbReference type="Bgee" id="ENSLOCG00000008671">
    <property type="expression patterns" value="Expressed in bone element and 13 other cell types or tissues"/>
</dbReference>
<dbReference type="InterPro" id="IPR016187">
    <property type="entry name" value="CTDL_fold"/>
</dbReference>
<evidence type="ECO:0000259" key="15">
    <source>
        <dbReference type="PROSITE" id="PS51092"/>
    </source>
</evidence>
<dbReference type="Pfam" id="PF00040">
    <property type="entry name" value="fn2"/>
    <property type="match status" value="1"/>
</dbReference>
<dbReference type="CDD" id="cd00062">
    <property type="entry name" value="FN2"/>
    <property type="match status" value="1"/>
</dbReference>
<organism evidence="16 17">
    <name type="scientific">Lepisosteus oculatus</name>
    <name type="common">Spotted gar</name>
    <dbReference type="NCBI Taxonomy" id="7918"/>
    <lineage>
        <taxon>Eukaryota</taxon>
        <taxon>Metazoa</taxon>
        <taxon>Chordata</taxon>
        <taxon>Craniata</taxon>
        <taxon>Vertebrata</taxon>
        <taxon>Euteleostomi</taxon>
        <taxon>Actinopterygii</taxon>
        <taxon>Neopterygii</taxon>
        <taxon>Holostei</taxon>
        <taxon>Semionotiformes</taxon>
        <taxon>Lepisosteidae</taxon>
        <taxon>Lepisosteus</taxon>
    </lineage>
</organism>
<dbReference type="Proteomes" id="UP000018468">
    <property type="component" value="Linkage group LG12"/>
</dbReference>
<dbReference type="InterPro" id="IPR013806">
    <property type="entry name" value="Kringle-like"/>
</dbReference>
<feature type="domain" description="C-type lectin" evidence="14">
    <location>
        <begin position="1229"/>
        <end position="1339"/>
    </location>
</feature>
<dbReference type="PROSITE" id="PS00615">
    <property type="entry name" value="C_TYPE_LECTIN_1"/>
    <property type="match status" value="1"/>
</dbReference>
<dbReference type="Pfam" id="PF24562">
    <property type="entry name" value="CysR_MRC2_N"/>
    <property type="match status" value="1"/>
</dbReference>
<feature type="domain" description="C-type lectin" evidence="14">
    <location>
        <begin position="648"/>
        <end position="788"/>
    </location>
</feature>
<dbReference type="PROSITE" id="PS51092">
    <property type="entry name" value="FN2_2"/>
    <property type="match status" value="1"/>
</dbReference>
<dbReference type="InterPro" id="IPR001304">
    <property type="entry name" value="C-type_lectin-like"/>
</dbReference>
<dbReference type="SMART" id="SM00034">
    <property type="entry name" value="CLECT"/>
    <property type="match status" value="10"/>
</dbReference>
<feature type="domain" description="C-type lectin" evidence="14">
    <location>
        <begin position="499"/>
        <end position="608"/>
    </location>
</feature>
<keyword evidence="7 12" id="KW-0472">Membrane</keyword>
<keyword evidence="9" id="KW-0675">Receptor</keyword>
<feature type="disulfide bond" evidence="11">
    <location>
        <begin position="166"/>
        <end position="192"/>
    </location>
</feature>
<dbReference type="Gene3D" id="2.80.10.50">
    <property type="match status" value="1"/>
</dbReference>
<feature type="domain" description="Fibronectin type-II" evidence="15">
    <location>
        <begin position="161"/>
        <end position="209"/>
    </location>
</feature>
<name>W5MQA1_LEPOC</name>
<evidence type="ECO:0000256" key="3">
    <source>
        <dbReference type="ARBA" id="ARBA00022692"/>
    </source>
</evidence>
<dbReference type="EMBL" id="AHAT01020064">
    <property type="status" value="NOT_ANNOTATED_CDS"/>
    <property type="molecule type" value="Genomic_DNA"/>
</dbReference>
<dbReference type="SUPFAM" id="SSF50370">
    <property type="entry name" value="Ricin B-like lectins"/>
    <property type="match status" value="1"/>
</dbReference>
<comment type="subcellular location">
    <subcellularLocation>
        <location evidence="1">Membrane</location>
        <topology evidence="1">Single-pass membrane protein</topology>
    </subcellularLocation>
</comment>
<keyword evidence="6 12" id="KW-1133">Transmembrane helix</keyword>